<dbReference type="InterPro" id="IPR044533">
    <property type="entry name" value="FLZ1/2/3"/>
</dbReference>
<accession>A0A5N6NRW1</accession>
<evidence type="ECO:0000256" key="3">
    <source>
        <dbReference type="ARBA" id="ARBA00022771"/>
    </source>
</evidence>
<feature type="domain" description="FLZ-type" evidence="6">
    <location>
        <begin position="74"/>
        <end position="118"/>
    </location>
</feature>
<protein>
    <recommendedName>
        <fullName evidence="6">FLZ-type domain-containing protein</fullName>
    </recommendedName>
</protein>
<keyword evidence="3" id="KW-0862">Zinc</keyword>
<comment type="similarity">
    <text evidence="1">Belongs to the FLZ family.</text>
</comment>
<dbReference type="EMBL" id="SZYD01000009">
    <property type="protein sequence ID" value="KAD5316863.1"/>
    <property type="molecule type" value="Genomic_DNA"/>
</dbReference>
<evidence type="ECO:0000313" key="8">
    <source>
        <dbReference type="Proteomes" id="UP000326396"/>
    </source>
</evidence>
<keyword evidence="3" id="KW-0863">Zinc-finger</keyword>
<evidence type="ECO:0000256" key="2">
    <source>
        <dbReference type="ARBA" id="ARBA00022723"/>
    </source>
</evidence>
<dbReference type="OrthoDB" id="1916924at2759"/>
<evidence type="ECO:0000259" key="6">
    <source>
        <dbReference type="PROSITE" id="PS51795"/>
    </source>
</evidence>
<evidence type="ECO:0000256" key="5">
    <source>
        <dbReference type="SAM" id="MobiDB-lite"/>
    </source>
</evidence>
<dbReference type="InterPro" id="IPR007650">
    <property type="entry name" value="Zf-FLZ_dom"/>
</dbReference>
<evidence type="ECO:0000256" key="1">
    <source>
        <dbReference type="ARBA" id="ARBA00009374"/>
    </source>
</evidence>
<dbReference type="PROSITE" id="PS51795">
    <property type="entry name" value="ZF_FLZ"/>
    <property type="match status" value="1"/>
</dbReference>
<feature type="zinc finger region" description="FLZ-type" evidence="4">
    <location>
        <begin position="74"/>
        <end position="118"/>
    </location>
</feature>
<proteinExistence type="inferred from homology"/>
<keyword evidence="8" id="KW-1185">Reference proteome</keyword>
<gene>
    <name evidence="7" type="ORF">E3N88_16809</name>
</gene>
<dbReference type="Pfam" id="PF04570">
    <property type="entry name" value="zf-FLZ"/>
    <property type="match status" value="1"/>
</dbReference>
<dbReference type="PANTHER" id="PTHR46057">
    <property type="entry name" value="FCS-LIKE ZINC FINGER 1-RELATED"/>
    <property type="match status" value="1"/>
</dbReference>
<evidence type="ECO:0000313" key="7">
    <source>
        <dbReference type="EMBL" id="KAD5316863.1"/>
    </source>
</evidence>
<keyword evidence="2" id="KW-0479">Metal-binding</keyword>
<dbReference type="Proteomes" id="UP000326396">
    <property type="component" value="Linkage Group LG17"/>
</dbReference>
<dbReference type="GO" id="GO:0008270">
    <property type="term" value="F:zinc ion binding"/>
    <property type="evidence" value="ECO:0007669"/>
    <property type="project" value="UniProtKB-KW"/>
</dbReference>
<organism evidence="7 8">
    <name type="scientific">Mikania micrantha</name>
    <name type="common">bitter vine</name>
    <dbReference type="NCBI Taxonomy" id="192012"/>
    <lineage>
        <taxon>Eukaryota</taxon>
        <taxon>Viridiplantae</taxon>
        <taxon>Streptophyta</taxon>
        <taxon>Embryophyta</taxon>
        <taxon>Tracheophyta</taxon>
        <taxon>Spermatophyta</taxon>
        <taxon>Magnoliopsida</taxon>
        <taxon>eudicotyledons</taxon>
        <taxon>Gunneridae</taxon>
        <taxon>Pentapetalae</taxon>
        <taxon>asterids</taxon>
        <taxon>campanulids</taxon>
        <taxon>Asterales</taxon>
        <taxon>Asteraceae</taxon>
        <taxon>Asteroideae</taxon>
        <taxon>Heliantheae alliance</taxon>
        <taxon>Eupatorieae</taxon>
        <taxon>Mikania</taxon>
    </lineage>
</organism>
<name>A0A5N6NRW1_9ASTR</name>
<dbReference type="AlphaFoldDB" id="A0A5N6NRW1"/>
<dbReference type="PANTHER" id="PTHR46057:SF9">
    <property type="entry name" value="FCS-LIKE ZINC FINGER 1"/>
    <property type="match status" value="1"/>
</dbReference>
<comment type="caution">
    <text evidence="7">The sequence shown here is derived from an EMBL/GenBank/DDBJ whole genome shotgun (WGS) entry which is preliminary data.</text>
</comment>
<sequence length="156" mass="17609">MDSATARNQYLIRHNNGLASIAIKDHKFSPSSSSENHRLISRPLYPPRTTSHISLPSLRSGTFLNGRFQEHQPYFLDSCSFCKKPLGCNRDIFMYRGDVPFCSVECRSEQIEIDETKEKNRSLSASIKALRKKEEQEKSSTSSPNYPFCSDAVAAA</sequence>
<feature type="region of interest" description="Disordered" evidence="5">
    <location>
        <begin position="130"/>
        <end position="156"/>
    </location>
</feature>
<reference evidence="7 8" key="1">
    <citation type="submission" date="2019-05" db="EMBL/GenBank/DDBJ databases">
        <title>Mikania micrantha, genome provides insights into the molecular mechanism of rapid growth.</title>
        <authorList>
            <person name="Liu B."/>
        </authorList>
    </citation>
    <scope>NUCLEOTIDE SEQUENCE [LARGE SCALE GENOMIC DNA]</scope>
    <source>
        <strain evidence="7">NLD-2019</strain>
        <tissue evidence="7">Leaf</tissue>
    </source>
</reference>
<evidence type="ECO:0000256" key="4">
    <source>
        <dbReference type="PROSITE-ProRule" id="PRU01131"/>
    </source>
</evidence>